<organism evidence="1 2">
    <name type="scientific">Cucumis sativus</name>
    <name type="common">Cucumber</name>
    <dbReference type="NCBI Taxonomy" id="3659"/>
    <lineage>
        <taxon>Eukaryota</taxon>
        <taxon>Viridiplantae</taxon>
        <taxon>Streptophyta</taxon>
        <taxon>Embryophyta</taxon>
        <taxon>Tracheophyta</taxon>
        <taxon>Spermatophyta</taxon>
        <taxon>Magnoliopsida</taxon>
        <taxon>eudicotyledons</taxon>
        <taxon>Gunneridae</taxon>
        <taxon>Pentapetalae</taxon>
        <taxon>rosids</taxon>
        <taxon>fabids</taxon>
        <taxon>Cucurbitales</taxon>
        <taxon>Cucurbitaceae</taxon>
        <taxon>Benincaseae</taxon>
        <taxon>Cucumis</taxon>
    </lineage>
</organism>
<gene>
    <name evidence="1" type="ORF">Csa_6G280200</name>
</gene>
<proteinExistence type="predicted"/>
<evidence type="ECO:0000313" key="2">
    <source>
        <dbReference type="Proteomes" id="UP000029981"/>
    </source>
</evidence>
<dbReference type="Proteomes" id="UP000029981">
    <property type="component" value="Chromosome 6"/>
</dbReference>
<protein>
    <submittedName>
        <fullName evidence="1">Uncharacterized protein</fullName>
    </submittedName>
</protein>
<evidence type="ECO:0000313" key="1">
    <source>
        <dbReference type="EMBL" id="KGN47280.1"/>
    </source>
</evidence>
<dbReference type="AlphaFoldDB" id="A0A0A0KC31"/>
<name>A0A0A0KC31_CUCSA</name>
<reference evidence="1 2" key="1">
    <citation type="journal article" date="2009" name="Nat. Genet.">
        <title>The genome of the cucumber, Cucumis sativus L.</title>
        <authorList>
            <person name="Huang S."/>
            <person name="Li R."/>
            <person name="Zhang Z."/>
            <person name="Li L."/>
            <person name="Gu X."/>
            <person name="Fan W."/>
            <person name="Lucas W.J."/>
            <person name="Wang X."/>
            <person name="Xie B."/>
            <person name="Ni P."/>
            <person name="Ren Y."/>
            <person name="Zhu H."/>
            <person name="Li J."/>
            <person name="Lin K."/>
            <person name="Jin W."/>
            <person name="Fei Z."/>
            <person name="Li G."/>
            <person name="Staub J."/>
            <person name="Kilian A."/>
            <person name="van der Vossen E.A."/>
            <person name="Wu Y."/>
            <person name="Guo J."/>
            <person name="He J."/>
            <person name="Jia Z."/>
            <person name="Ren Y."/>
            <person name="Tian G."/>
            <person name="Lu Y."/>
            <person name="Ruan J."/>
            <person name="Qian W."/>
            <person name="Wang M."/>
            <person name="Huang Q."/>
            <person name="Li B."/>
            <person name="Xuan Z."/>
            <person name="Cao J."/>
            <person name="Asan"/>
            <person name="Wu Z."/>
            <person name="Zhang J."/>
            <person name="Cai Q."/>
            <person name="Bai Y."/>
            <person name="Zhao B."/>
            <person name="Han Y."/>
            <person name="Li Y."/>
            <person name="Li X."/>
            <person name="Wang S."/>
            <person name="Shi Q."/>
            <person name="Liu S."/>
            <person name="Cho W.K."/>
            <person name="Kim J.Y."/>
            <person name="Xu Y."/>
            <person name="Heller-Uszynska K."/>
            <person name="Miao H."/>
            <person name="Cheng Z."/>
            <person name="Zhang S."/>
            <person name="Wu J."/>
            <person name="Yang Y."/>
            <person name="Kang H."/>
            <person name="Li M."/>
            <person name="Liang H."/>
            <person name="Ren X."/>
            <person name="Shi Z."/>
            <person name="Wen M."/>
            <person name="Jian M."/>
            <person name="Yang H."/>
            <person name="Zhang G."/>
            <person name="Yang Z."/>
            <person name="Chen R."/>
            <person name="Liu S."/>
            <person name="Li J."/>
            <person name="Ma L."/>
            <person name="Liu H."/>
            <person name="Zhou Y."/>
            <person name="Zhao J."/>
            <person name="Fang X."/>
            <person name="Li G."/>
            <person name="Fang L."/>
            <person name="Li Y."/>
            <person name="Liu D."/>
            <person name="Zheng H."/>
            <person name="Zhang Y."/>
            <person name="Qin N."/>
            <person name="Li Z."/>
            <person name="Yang G."/>
            <person name="Yang S."/>
            <person name="Bolund L."/>
            <person name="Kristiansen K."/>
            <person name="Zheng H."/>
            <person name="Li S."/>
            <person name="Zhang X."/>
            <person name="Yang H."/>
            <person name="Wang J."/>
            <person name="Sun R."/>
            <person name="Zhang B."/>
            <person name="Jiang S."/>
            <person name="Wang J."/>
            <person name="Du Y."/>
            <person name="Li S."/>
        </authorList>
    </citation>
    <scope>NUCLEOTIDE SEQUENCE [LARGE SCALE GENOMIC DNA]</scope>
    <source>
        <strain evidence="2">cv. 9930</strain>
    </source>
</reference>
<accession>A0A0A0KC31</accession>
<reference evidence="1 2" key="2">
    <citation type="journal article" date="2009" name="PLoS ONE">
        <title>An integrated genetic and cytogenetic map of the cucumber genome.</title>
        <authorList>
            <person name="Ren Y."/>
            <person name="Zhang Z."/>
            <person name="Liu J."/>
            <person name="Staub J.E."/>
            <person name="Han Y."/>
            <person name="Cheng Z."/>
            <person name="Li X."/>
            <person name="Lu J."/>
            <person name="Miao H."/>
            <person name="Kang H."/>
            <person name="Xie B."/>
            <person name="Gu X."/>
            <person name="Wang X."/>
            <person name="Du Y."/>
            <person name="Jin W."/>
            <person name="Huang S."/>
        </authorList>
    </citation>
    <scope>NUCLEOTIDE SEQUENCE [LARGE SCALE GENOMIC DNA]</scope>
    <source>
        <strain evidence="2">cv. 9930</strain>
    </source>
</reference>
<keyword evidence="2" id="KW-1185">Reference proteome</keyword>
<dbReference type="EMBL" id="CM002927">
    <property type="protein sequence ID" value="KGN47280.1"/>
    <property type="molecule type" value="Genomic_DNA"/>
</dbReference>
<sequence>MNRAAASRTRTNRDRMKGLSDDALALARRTATCTAAGLRRMEKRKMVAASRT</sequence>
<reference evidence="1 2" key="3">
    <citation type="journal article" date="2010" name="BMC Genomics">
        <title>Transcriptome sequencing and comparative analysis of cucumber flowers with different sex types.</title>
        <authorList>
            <person name="Guo S."/>
            <person name="Zheng Y."/>
            <person name="Joung J.G."/>
            <person name="Liu S."/>
            <person name="Zhang Z."/>
            <person name="Crasta O.R."/>
            <person name="Sobral B.W."/>
            <person name="Xu Y."/>
            <person name="Huang S."/>
            <person name="Fei Z."/>
        </authorList>
    </citation>
    <scope>NUCLEOTIDE SEQUENCE [LARGE SCALE GENOMIC DNA]</scope>
    <source>
        <strain evidence="2">cv. 9930</strain>
    </source>
</reference>
<dbReference type="Gramene" id="KGN47280">
    <property type="protein sequence ID" value="KGN47280"/>
    <property type="gene ID" value="Csa_6G280200"/>
</dbReference>
<reference evidence="1 2" key="4">
    <citation type="journal article" date="2011" name="BMC Genomics">
        <title>RNA-Seq improves annotation of protein-coding genes in the cucumber genome.</title>
        <authorList>
            <person name="Li Z."/>
            <person name="Zhang Z."/>
            <person name="Yan P."/>
            <person name="Huang S."/>
            <person name="Fei Z."/>
            <person name="Lin K."/>
        </authorList>
    </citation>
    <scope>NUCLEOTIDE SEQUENCE [LARGE SCALE GENOMIC DNA]</scope>
    <source>
        <strain evidence="2">cv. 9930</strain>
    </source>
</reference>